<dbReference type="Pfam" id="PF00353">
    <property type="entry name" value="HemolysinCabind"/>
    <property type="match status" value="15"/>
</dbReference>
<dbReference type="Proteomes" id="UP000241158">
    <property type="component" value="Unassembled WGS sequence"/>
</dbReference>
<evidence type="ECO:0000259" key="10">
    <source>
        <dbReference type="SMART" id="SM00235"/>
    </source>
</evidence>
<comment type="subcellular location">
    <subcellularLocation>
        <location evidence="2">Membrane</location>
    </subcellularLocation>
    <subcellularLocation>
        <location evidence="3">Secreted</location>
    </subcellularLocation>
</comment>
<sequence length="1795" mass="184283">MPTMIETNDAAAGVDTSYEVPANALTTGGEFVHGKFENAGDHDWYKVTLERGKIYTFTVVGIGDKKSDLATQTVVKLRDSEGNLIPETDAAWHQNNIMVDGKPQQTINQMVPGGDPGITSITYTAPRSGVFYLDSSGLKGQYGLSAIANSNTTDNNAAMDMDMALGAIKRGVPWDNRPEHVTWGIRKTNKTSGGPALAVPTATYYDSVRQMLASIADVANITFTELTPGKQTDDADFKIQILDDQGGGGTGTIGRGHGLITVHGYTDDNIRNGQKAFGTLFHEVGHTVGFAHMRGSLVDPTDYSTRNDLPVSVTNFNTYAMQYNGRDARANTPLLYDVIALQHIYGANTKTRLGDTTYGFHTNTGLDIYDFAKNPAPIMSLWDAGGIDTLDVSGFSTKQAIDLREGHFSNIGTLKNNVTIAYGAVIENAIGGSGDNVITGNAVHNVLRGGAGNDLIDGAGGADLMVGGNGDDSYAVDNAGDIVDETGTSGTDVINSSVTVDLTDTNHVKGSVENLALTGNGDVNGSGNGRGNVITGNSGNNILDGRDGNDVLDGGAGADTMIGGNGDDIFIVDNIGDKVVESGTDGIDLVEASVSFDLGNQQQAVGDVDKLLLTGKADIDGSGNELDNVITGNAGNNILFGRGGNDILDGGAGADTMRGGTGNDTYIVDNSGDKVDEAGGNGNDLVKSSVSYSLADTGGDVENLALTGTTNIDATGNALDNVLTGNSGNNILDGGKGKNILRGGDGDDTYIINSADDTIDETGTDGNDTIVSSTDFDLATSAQVHGQIENLTLTGSANINGTGNGSENVLTGNSGDNVLTGLGGNDIYVINSIGDVVNEEGGNGIDGVRSSISFDLGSAQARGQVENLTLTGGDDLTGTGNELGNVIIGNSGDNVLDGRAGDDTLHGGFGADTMRGGIGNDIYIVDNAGDVVDEADGDDIDEVRSSISFDLGSAQARGKVENLTLTGSAELTGTGNELGNVIIGNSGDNVLDGRAGDDTLDGGLGADTMRGGSGNDIYVVDNARDVVDEASGDGIDEVRSSIDFDLAPAKAVLGKVENLTLTGSTDLTGTGNELGNVITGNSGNNVLEGQAGNDTLDGGLGADTMRGGSGNDIYVVDNARDVVDEANGDGIDEVRSSIDFDLGSKKTVRGEVENLTLLGSADLKGTGNELGNMISGNSGNNTLIGNDGNDTIYGGDGNDILNGGNGDDILDGGKGADKMYGGAGRDTFIVDNEGDSVDAGPGYNQDIVESSVDFSFANAKQASDAYLHILTLTGSANINATGYHQKDILKGNSGNNILDGGQSADTMTGGDGDDTYIVDDSRDSVIESGTNGHDLVLSSVSFNMNKQAEGDVEDLTLTGSDAINGTGNRLANVITGNSGNNQLDGGLGADIMRGGIGNDIYFVDDAGDVVDDTNGNGIDEVRSSIDFDLGSKKTVLGQVENLTLTSSADLMGTGNEFGNVITGNSGNNRLFGGDGEDTLYGGNGNDTIYGGDGDDILNGGNGDDILDGGKGADKMYGGSGSDTFIVDNEDDYVDAGPADSKDGHYINKDIVESSVDFSLAKEHQVRIAAYLYHVTLTGSANINATGYKQPDILRGNSGNNVLDGGANADTMTGGDGDDTYIVDDSQDSVIESGTNGHDLVLSSVSYNMNSQTEGDVEALTLTGSAAINGTGNTFDNVITGNSGNNRLTGGAGQDTFVFNSLLAPNNIDTITDFSTSEDMIQLDPAIFAALAPGGPLSAEAFHTGSAADSPSNRIIYDQKNGALFYDHDGVGGDAAVRFATLSRGLQLSASNFHIG</sequence>
<dbReference type="SUPFAM" id="SSF51120">
    <property type="entry name" value="beta-Roll"/>
    <property type="match status" value="10"/>
</dbReference>
<evidence type="ECO:0000256" key="8">
    <source>
        <dbReference type="ARBA" id="ARBA00023026"/>
    </source>
</evidence>
<name>A0A2P7B1Y9_9HYPH</name>
<dbReference type="InterPro" id="IPR024079">
    <property type="entry name" value="MetalloPept_cat_dom_sf"/>
</dbReference>
<comment type="caution">
    <text evidence="11">The sequence shown here is derived from an EMBL/GenBank/DDBJ whole genome shotgun (WGS) entry which is preliminary data.</text>
</comment>
<dbReference type="GO" id="GO:0005509">
    <property type="term" value="F:calcium ion binding"/>
    <property type="evidence" value="ECO:0007669"/>
    <property type="project" value="InterPro"/>
</dbReference>
<keyword evidence="8" id="KW-0843">Virulence</keyword>
<dbReference type="EMBL" id="PGGN01000001">
    <property type="protein sequence ID" value="PSH60462.1"/>
    <property type="molecule type" value="Genomic_DNA"/>
</dbReference>
<gene>
    <name evidence="11" type="ORF">CU100_07240</name>
</gene>
<keyword evidence="5" id="KW-0964">Secreted</keyword>
<evidence type="ECO:0000256" key="7">
    <source>
        <dbReference type="ARBA" id="ARBA00022737"/>
    </source>
</evidence>
<comment type="similarity">
    <text evidence="4">Belongs to the peptidase M10B family.</text>
</comment>
<evidence type="ECO:0000256" key="9">
    <source>
        <dbReference type="ARBA" id="ARBA00023136"/>
    </source>
</evidence>
<evidence type="ECO:0000313" key="11">
    <source>
        <dbReference type="EMBL" id="PSH60462.1"/>
    </source>
</evidence>
<comment type="cofactor">
    <cofactor evidence="1">
        <name>Ca(2+)</name>
        <dbReference type="ChEBI" id="CHEBI:29108"/>
    </cofactor>
</comment>
<keyword evidence="12" id="KW-1185">Reference proteome</keyword>
<dbReference type="InterPro" id="IPR050557">
    <property type="entry name" value="RTX_toxin/Mannuronan_C5-epim"/>
</dbReference>
<evidence type="ECO:0000256" key="1">
    <source>
        <dbReference type="ARBA" id="ARBA00001913"/>
    </source>
</evidence>
<evidence type="ECO:0000313" key="12">
    <source>
        <dbReference type="Proteomes" id="UP000241158"/>
    </source>
</evidence>
<reference evidence="12" key="1">
    <citation type="submission" date="2017-11" db="EMBL/GenBank/DDBJ databases">
        <authorList>
            <person name="Kuznetsova I."/>
            <person name="Sazanova A."/>
            <person name="Chirak E."/>
            <person name="Safronova V."/>
            <person name="Willems A."/>
        </authorList>
    </citation>
    <scope>NUCLEOTIDE SEQUENCE [LARGE SCALE GENOMIC DNA]</scope>
    <source>
        <strain evidence="12">PEPV15</strain>
    </source>
</reference>
<dbReference type="GO" id="GO:0008237">
    <property type="term" value="F:metallopeptidase activity"/>
    <property type="evidence" value="ECO:0007669"/>
    <property type="project" value="InterPro"/>
</dbReference>
<evidence type="ECO:0000256" key="2">
    <source>
        <dbReference type="ARBA" id="ARBA00004370"/>
    </source>
</evidence>
<dbReference type="RefSeq" id="WP_106715778.1">
    <property type="nucleotide sequence ID" value="NZ_JACHXT010000004.1"/>
</dbReference>
<dbReference type="InterPro" id="IPR018511">
    <property type="entry name" value="Hemolysin-typ_Ca-bd_CS"/>
</dbReference>
<dbReference type="Pfam" id="PF08548">
    <property type="entry name" value="Peptidase_M10_C"/>
    <property type="match status" value="1"/>
</dbReference>
<dbReference type="PROSITE" id="PS00330">
    <property type="entry name" value="HEMOLYSIN_CALCIUM"/>
    <property type="match status" value="4"/>
</dbReference>
<dbReference type="PRINTS" id="PR01488">
    <property type="entry name" value="RTXTOXINA"/>
</dbReference>
<evidence type="ECO:0000256" key="5">
    <source>
        <dbReference type="ARBA" id="ARBA00022525"/>
    </source>
</evidence>
<dbReference type="GO" id="GO:0005615">
    <property type="term" value="C:extracellular space"/>
    <property type="evidence" value="ECO:0007669"/>
    <property type="project" value="InterPro"/>
</dbReference>
<dbReference type="Gene3D" id="3.40.390.10">
    <property type="entry name" value="Collagenase (Catalytic Domain)"/>
    <property type="match status" value="1"/>
</dbReference>
<dbReference type="InterPro" id="IPR001343">
    <property type="entry name" value="Hemolysn_Ca-bd"/>
</dbReference>
<keyword evidence="9" id="KW-0472">Membrane</keyword>
<evidence type="ECO:0000256" key="6">
    <source>
        <dbReference type="ARBA" id="ARBA00022656"/>
    </source>
</evidence>
<organism evidence="11 12">
    <name type="scientific">Phyllobacterium endophyticum</name>
    <dbReference type="NCBI Taxonomy" id="1149773"/>
    <lineage>
        <taxon>Bacteria</taxon>
        <taxon>Pseudomonadati</taxon>
        <taxon>Pseudomonadota</taxon>
        <taxon>Alphaproteobacteria</taxon>
        <taxon>Hyphomicrobiales</taxon>
        <taxon>Phyllobacteriaceae</taxon>
        <taxon>Phyllobacterium</taxon>
    </lineage>
</organism>
<dbReference type="Gene3D" id="2.150.10.10">
    <property type="entry name" value="Serralysin-like metalloprotease, C-terminal"/>
    <property type="match status" value="7"/>
</dbReference>
<proteinExistence type="inferred from homology"/>
<dbReference type="GO" id="GO:0006508">
    <property type="term" value="P:proteolysis"/>
    <property type="evidence" value="ECO:0007669"/>
    <property type="project" value="InterPro"/>
</dbReference>
<keyword evidence="7" id="KW-0677">Repeat</keyword>
<dbReference type="InterPro" id="IPR011049">
    <property type="entry name" value="Serralysin-like_metalloprot_C"/>
</dbReference>
<dbReference type="GO" id="GO:0016020">
    <property type="term" value="C:membrane"/>
    <property type="evidence" value="ECO:0007669"/>
    <property type="project" value="UniProtKB-SubCell"/>
</dbReference>
<dbReference type="SMART" id="SM00235">
    <property type="entry name" value="ZnMc"/>
    <property type="match status" value="1"/>
</dbReference>
<dbReference type="SUPFAM" id="SSF55486">
    <property type="entry name" value="Metalloproteases ('zincins'), catalytic domain"/>
    <property type="match status" value="1"/>
</dbReference>
<accession>A0A2P7B1Y9</accession>
<dbReference type="InterPro" id="IPR003995">
    <property type="entry name" value="RTX_toxin_determinant-A"/>
</dbReference>
<dbReference type="GO" id="GO:0008270">
    <property type="term" value="F:zinc ion binding"/>
    <property type="evidence" value="ECO:0007669"/>
    <property type="project" value="InterPro"/>
</dbReference>
<dbReference type="Gene3D" id="2.60.120.380">
    <property type="match status" value="1"/>
</dbReference>
<dbReference type="OrthoDB" id="3817502at2"/>
<dbReference type="InterPro" id="IPR013858">
    <property type="entry name" value="Peptidase_M10B_C"/>
</dbReference>
<evidence type="ECO:0000256" key="3">
    <source>
        <dbReference type="ARBA" id="ARBA00004613"/>
    </source>
</evidence>
<dbReference type="PANTHER" id="PTHR38340:SF1">
    <property type="entry name" value="S-LAYER PROTEIN"/>
    <property type="match status" value="1"/>
</dbReference>
<evidence type="ECO:0000256" key="4">
    <source>
        <dbReference type="ARBA" id="ARBA00009490"/>
    </source>
</evidence>
<keyword evidence="6" id="KW-0800">Toxin</keyword>
<dbReference type="PANTHER" id="PTHR38340">
    <property type="entry name" value="S-LAYER PROTEIN"/>
    <property type="match status" value="1"/>
</dbReference>
<dbReference type="GO" id="GO:0090729">
    <property type="term" value="F:toxin activity"/>
    <property type="evidence" value="ECO:0007669"/>
    <property type="project" value="UniProtKB-KW"/>
</dbReference>
<dbReference type="InterPro" id="IPR006026">
    <property type="entry name" value="Peptidase_Metallo"/>
</dbReference>
<feature type="domain" description="Peptidase metallopeptidase" evidence="10">
    <location>
        <begin position="170"/>
        <end position="334"/>
    </location>
</feature>
<protein>
    <recommendedName>
        <fullName evidence="10">Peptidase metallopeptidase domain-containing protein</fullName>
    </recommendedName>
</protein>
<dbReference type="PRINTS" id="PR00313">
    <property type="entry name" value="CABNDNGRPT"/>
</dbReference>